<accession>A0A8S3YLD8</accession>
<dbReference type="AlphaFoldDB" id="A0A8S3YLD8"/>
<dbReference type="PANTHER" id="PTHR28581">
    <property type="entry name" value="CONSORTIN"/>
    <property type="match status" value="1"/>
</dbReference>
<evidence type="ECO:0000313" key="5">
    <source>
        <dbReference type="Proteomes" id="UP000678393"/>
    </source>
</evidence>
<dbReference type="EMBL" id="CAJHNH020000464">
    <property type="protein sequence ID" value="CAG5117859.1"/>
    <property type="molecule type" value="Genomic_DNA"/>
</dbReference>
<keyword evidence="5" id="KW-1185">Reference proteome</keyword>
<keyword evidence="2" id="KW-0472">Membrane</keyword>
<feature type="domain" description="Consortin N-terminal" evidence="3">
    <location>
        <begin position="103"/>
        <end position="151"/>
    </location>
</feature>
<proteinExistence type="predicted"/>
<dbReference type="OrthoDB" id="9946233at2759"/>
<dbReference type="InterPro" id="IPR054132">
    <property type="entry name" value="Consortin_N"/>
</dbReference>
<comment type="caution">
    <text evidence="4">The sequence shown here is derived from an EMBL/GenBank/DDBJ whole genome shotgun (WGS) entry which is preliminary data.</text>
</comment>
<dbReference type="Pfam" id="PF22883">
    <property type="entry name" value="Consortin_N"/>
    <property type="match status" value="1"/>
</dbReference>
<dbReference type="PANTHER" id="PTHR28581:SF2">
    <property type="entry name" value="NUTRITIONALLY-REGULATED ADIPOSE AND CARDIAC ENRICHED PROTEIN HOMOLOG ISOFORM X1"/>
    <property type="match status" value="1"/>
</dbReference>
<dbReference type="GO" id="GO:0042998">
    <property type="term" value="P:positive regulation of Golgi to plasma membrane protein transport"/>
    <property type="evidence" value="ECO:0007669"/>
    <property type="project" value="TreeGrafter"/>
</dbReference>
<dbReference type="GO" id="GO:0030133">
    <property type="term" value="C:transport vesicle"/>
    <property type="evidence" value="ECO:0007669"/>
    <property type="project" value="TreeGrafter"/>
</dbReference>
<reference evidence="4" key="1">
    <citation type="submission" date="2021-04" db="EMBL/GenBank/DDBJ databases">
        <authorList>
            <consortium name="Molecular Ecology Group"/>
        </authorList>
    </citation>
    <scope>NUCLEOTIDE SEQUENCE</scope>
</reference>
<evidence type="ECO:0000313" key="4">
    <source>
        <dbReference type="EMBL" id="CAG5117859.1"/>
    </source>
</evidence>
<feature type="transmembrane region" description="Helical" evidence="2">
    <location>
        <begin position="318"/>
        <end position="339"/>
    </location>
</feature>
<dbReference type="InterPro" id="IPR042318">
    <property type="entry name" value="Consortin"/>
</dbReference>
<feature type="region of interest" description="Disordered" evidence="1">
    <location>
        <begin position="23"/>
        <end position="60"/>
    </location>
</feature>
<dbReference type="GO" id="GO:0005802">
    <property type="term" value="C:trans-Golgi network"/>
    <property type="evidence" value="ECO:0007669"/>
    <property type="project" value="InterPro"/>
</dbReference>
<gene>
    <name evidence="4" type="ORF">CUNI_LOCUS3417</name>
</gene>
<evidence type="ECO:0000256" key="1">
    <source>
        <dbReference type="SAM" id="MobiDB-lite"/>
    </source>
</evidence>
<dbReference type="Proteomes" id="UP000678393">
    <property type="component" value="Unassembled WGS sequence"/>
</dbReference>
<sequence>MGTVKNGLPRSMETTSHLTFRPLKSDVAEVSNNNNNSKIEGLDDNGNQNKEPDLNLGDTTDYTSEELNSLFKRGQEYERSLRPAAALQCYLGCMKGSNNGKLFDHLPQCIHKVADIYRRQQQNGHSVQFAQTEQLFHETALRDIDDIQQMIDEIAKDVGSGAVDLNELNINALQAEDYENLAKECWLKHQHQLALEYAGRSTKLRQQIYGKNSQKAKLSMSLFLAIYIELRSQNDPDSYMHIHEQGNHWGSAGDLQRSPDVVMSKPSNGIPVSILRQRSEDGTKEAEREKKQVRFHESVDKDLRQKERAEENASVTRMFIHLAIFVVIMASMGLWFYCLMDKTQTCQGIVLQFHKWLRAVKSYFRPFSST</sequence>
<organism evidence="4 5">
    <name type="scientific">Candidula unifasciata</name>
    <dbReference type="NCBI Taxonomy" id="100452"/>
    <lineage>
        <taxon>Eukaryota</taxon>
        <taxon>Metazoa</taxon>
        <taxon>Spiralia</taxon>
        <taxon>Lophotrochozoa</taxon>
        <taxon>Mollusca</taxon>
        <taxon>Gastropoda</taxon>
        <taxon>Heterobranchia</taxon>
        <taxon>Euthyneura</taxon>
        <taxon>Panpulmonata</taxon>
        <taxon>Eupulmonata</taxon>
        <taxon>Stylommatophora</taxon>
        <taxon>Helicina</taxon>
        <taxon>Helicoidea</taxon>
        <taxon>Geomitridae</taxon>
        <taxon>Candidula</taxon>
    </lineage>
</organism>
<keyword evidence="2" id="KW-1133">Transmembrane helix</keyword>
<keyword evidence="2" id="KW-0812">Transmembrane</keyword>
<name>A0A8S3YLD8_9EUPU</name>
<evidence type="ECO:0000259" key="3">
    <source>
        <dbReference type="Pfam" id="PF22883"/>
    </source>
</evidence>
<dbReference type="GO" id="GO:0005886">
    <property type="term" value="C:plasma membrane"/>
    <property type="evidence" value="ECO:0007669"/>
    <property type="project" value="TreeGrafter"/>
</dbReference>
<protein>
    <recommendedName>
        <fullName evidence="3">Consortin N-terminal domain-containing protein</fullName>
    </recommendedName>
</protein>
<dbReference type="GO" id="GO:0071253">
    <property type="term" value="F:connexin binding"/>
    <property type="evidence" value="ECO:0007669"/>
    <property type="project" value="InterPro"/>
</dbReference>
<evidence type="ECO:0000256" key="2">
    <source>
        <dbReference type="SAM" id="Phobius"/>
    </source>
</evidence>